<dbReference type="InterPro" id="IPR021145">
    <property type="entry name" value="Portal_protein_SPP1_Gp6-like"/>
</dbReference>
<dbReference type="AlphaFoldDB" id="A0AAU8XV30"/>
<feature type="region of interest" description="Disordered" evidence="1">
    <location>
        <begin position="497"/>
        <end position="541"/>
    </location>
</feature>
<evidence type="ECO:0000256" key="1">
    <source>
        <dbReference type="SAM" id="MobiDB-lite"/>
    </source>
</evidence>
<organism evidence="2 3">
    <name type="scientific">Lactobacillus helveticus</name>
    <name type="common">Lactobacillus suntoryeus</name>
    <dbReference type="NCBI Taxonomy" id="1587"/>
    <lineage>
        <taxon>Bacteria</taxon>
        <taxon>Bacillati</taxon>
        <taxon>Bacillota</taxon>
        <taxon>Bacilli</taxon>
        <taxon>Lactobacillales</taxon>
        <taxon>Lactobacillaceae</taxon>
        <taxon>Lactobacillus</taxon>
    </lineage>
</organism>
<protein>
    <submittedName>
        <fullName evidence="2">Capsid protein</fullName>
    </submittedName>
</protein>
<dbReference type="PIRSF" id="PIRSF011911">
    <property type="entry name" value="A118_put_portal"/>
    <property type="match status" value="1"/>
</dbReference>
<evidence type="ECO:0000313" key="2">
    <source>
        <dbReference type="EMBL" id="AUI74630.1"/>
    </source>
</evidence>
<reference evidence="3" key="1">
    <citation type="submission" date="2016-05" db="EMBL/GenBank/DDBJ databases">
        <title>Genome sequence of Lactobacillus helveticus FAM8105.</title>
        <authorList>
            <person name="Ahrens C."/>
            <person name="Schmid M."/>
        </authorList>
    </citation>
    <scope>NUCLEOTIDE SEQUENCE [LARGE SCALE GENOMIC DNA]</scope>
    <source>
        <strain evidence="3">FAM8105</strain>
    </source>
</reference>
<sequence length="541" mass="62023">MNIWARIKRFFRKGGAKLGMGEYKSLSAITDDPRIKVPAEEYERIRKAKNYYQDNLPQVDYYAMGNKCKRKLNSINVTKMASRRLASLIFNEQCSIKVDDNQLQALLDVIFRREEFYTTFETELEKWIALGSGGIRPYVEDDKVKLSYVDADDVYPLNSNTTKVDEIALSRRIRKIENNEAVYYTLLEFHQWGSNKEVDDQGNVYRPYTITNELYRSGDSNNIGELVPLNSIDEYADLQPQSTFQHLEKPLFAFYRNAGANNKSLASPLGLGLCDNYWHTVDDINATHDGFAWDVKTGYRRITIPKTWVRRQTQINGKPIPEGSQMYWDPKDAVFVPINARNDDSSLFKDLAIQIRTEQYTASMDFFLHEFENEIGLSQGTFTTSPSGVQTATEVVTNNSMTYQTRSSYLTQVEKMIDQLVYAIAELLQTPDVWSDRQARWSGDIDKLTITPDFNDGVFVDQEAQRQSDLQAVQADILPKKQFLMRNYNLDENTADQWLSEIQDEQSPEPPEQEMSMFPSEGGVASGRSRDNASPDDGESK</sequence>
<dbReference type="Proteomes" id="UP000234562">
    <property type="component" value="Chromosome"/>
</dbReference>
<dbReference type="Pfam" id="PF05133">
    <property type="entry name" value="SPP1_portal"/>
    <property type="match status" value="1"/>
</dbReference>
<name>A0AAU8XV30_LACHE</name>
<dbReference type="NCBIfam" id="TIGR01542">
    <property type="entry name" value="A118_put_portal"/>
    <property type="match status" value="1"/>
</dbReference>
<gene>
    <name evidence="2" type="ORF">Lh8105_07545</name>
</gene>
<dbReference type="EMBL" id="CP015496">
    <property type="protein sequence ID" value="AUI74630.1"/>
    <property type="molecule type" value="Genomic_DNA"/>
</dbReference>
<dbReference type="InterPro" id="IPR006432">
    <property type="entry name" value="Phage_portal_A118-type"/>
</dbReference>
<feature type="compositionally biased region" description="Basic and acidic residues" evidence="1">
    <location>
        <begin position="528"/>
        <end position="541"/>
    </location>
</feature>
<proteinExistence type="predicted"/>
<accession>A0AAU8XV30</accession>
<evidence type="ECO:0000313" key="3">
    <source>
        <dbReference type="Proteomes" id="UP000234562"/>
    </source>
</evidence>